<dbReference type="SUPFAM" id="SSF55073">
    <property type="entry name" value="Nucleotide cyclase"/>
    <property type="match status" value="1"/>
</dbReference>
<gene>
    <name evidence="5" type="ORF">H2508_03010</name>
</gene>
<comment type="caution">
    <text evidence="5">The sequence shown here is derived from an EMBL/GenBank/DDBJ whole genome shotgun (WGS) entry which is preliminary data.</text>
</comment>
<dbReference type="InterPro" id="IPR000160">
    <property type="entry name" value="GGDEF_dom"/>
</dbReference>
<keyword evidence="6" id="KW-1185">Reference proteome</keyword>
<dbReference type="FunFam" id="3.30.70.270:FF:000001">
    <property type="entry name" value="Diguanylate cyclase domain protein"/>
    <property type="match status" value="1"/>
</dbReference>
<dbReference type="Gene3D" id="3.30.70.270">
    <property type="match status" value="1"/>
</dbReference>
<protein>
    <recommendedName>
        <fullName evidence="2">diguanylate cyclase</fullName>
        <ecNumber evidence="2">2.7.7.65</ecNumber>
    </recommendedName>
</protein>
<comment type="cofactor">
    <cofactor evidence="1">
        <name>Mg(2+)</name>
        <dbReference type="ChEBI" id="CHEBI:18420"/>
    </cofactor>
</comment>
<dbReference type="NCBIfam" id="TIGR00254">
    <property type="entry name" value="GGDEF"/>
    <property type="match status" value="1"/>
</dbReference>
<keyword evidence="3" id="KW-0812">Transmembrane</keyword>
<dbReference type="AlphaFoldDB" id="A0A7W2TUF6"/>
<evidence type="ECO:0000259" key="4">
    <source>
        <dbReference type="PROSITE" id="PS50887"/>
    </source>
</evidence>
<dbReference type="Gene3D" id="3.30.450.20">
    <property type="entry name" value="PAS domain"/>
    <property type="match status" value="1"/>
</dbReference>
<proteinExistence type="predicted"/>
<dbReference type="InterPro" id="IPR050469">
    <property type="entry name" value="Diguanylate_Cyclase"/>
</dbReference>
<dbReference type="GO" id="GO:0043709">
    <property type="term" value="P:cell adhesion involved in single-species biofilm formation"/>
    <property type="evidence" value="ECO:0007669"/>
    <property type="project" value="TreeGrafter"/>
</dbReference>
<dbReference type="Proteomes" id="UP000539350">
    <property type="component" value="Unassembled WGS sequence"/>
</dbReference>
<dbReference type="InterPro" id="IPR029787">
    <property type="entry name" value="Nucleotide_cyclase"/>
</dbReference>
<dbReference type="GO" id="GO:1902201">
    <property type="term" value="P:negative regulation of bacterial-type flagellum-dependent cell motility"/>
    <property type="evidence" value="ECO:0007669"/>
    <property type="project" value="TreeGrafter"/>
</dbReference>
<dbReference type="SMART" id="SM00267">
    <property type="entry name" value="GGDEF"/>
    <property type="match status" value="1"/>
</dbReference>
<evidence type="ECO:0000256" key="1">
    <source>
        <dbReference type="ARBA" id="ARBA00001946"/>
    </source>
</evidence>
<organism evidence="5 6">
    <name type="scientific">Sediminihaliea albiluteola</name>
    <dbReference type="NCBI Taxonomy" id="2758564"/>
    <lineage>
        <taxon>Bacteria</taxon>
        <taxon>Pseudomonadati</taxon>
        <taxon>Pseudomonadota</taxon>
        <taxon>Gammaproteobacteria</taxon>
        <taxon>Cellvibrionales</taxon>
        <taxon>Halieaceae</taxon>
        <taxon>Sediminihaliea</taxon>
    </lineage>
</organism>
<dbReference type="GO" id="GO:0052621">
    <property type="term" value="F:diguanylate cyclase activity"/>
    <property type="evidence" value="ECO:0007669"/>
    <property type="project" value="UniProtKB-EC"/>
</dbReference>
<dbReference type="RefSeq" id="WP_182168901.1">
    <property type="nucleotide sequence ID" value="NZ_JACFXU010000013.1"/>
</dbReference>
<accession>A0A7W2TUF6</accession>
<feature type="transmembrane region" description="Helical" evidence="3">
    <location>
        <begin position="284"/>
        <end position="306"/>
    </location>
</feature>
<dbReference type="PANTHER" id="PTHR45138">
    <property type="entry name" value="REGULATORY COMPONENTS OF SENSORY TRANSDUCTION SYSTEM"/>
    <property type="match status" value="1"/>
</dbReference>
<sequence length="477" mass="54169">MNRRKISFILFIALLLIASFSTTSFISYKVANDALEQQIYTDALPLTSDNVYSEIQRDILPTIVLSSLMAHDTFVYDWVGSGEEDEQKIIRYLKTIQQRFQTTTAFFVSESSRSYYHPSGKLKQVKQHDPADAWYFRVRAMNSDYEINIDTDTADLYSTNVFVNHKVINGEGTFLGAIGVGLSSEVVNNMIEMYQTRYERQVYLVDKSGQIKLQGKRYQGASNIYKQPGLMEIAGQILASPGDSYRYQHNGQEVLLNTRFVPELNWYLLVEQVRKPAAKIQSTLWVNLSFSLIITLIVMLIVNMTIGKYQQRLELMATRDNLTGAYNRHAFEDTFLQALRTAERRQEPLSIAIVDIDDFKAINDRYGHLAGDAVIRSIAETLRAELRDSDIICRWGGEEFLLLLPCCDAAAAELLARHLCQAISDQVITWHEHSISTSASFGLSSYQFGESQADLFNRADQALYRAKENGKNSIEVG</sequence>
<feature type="domain" description="GGDEF" evidence="4">
    <location>
        <begin position="347"/>
        <end position="477"/>
    </location>
</feature>
<dbReference type="CDD" id="cd01949">
    <property type="entry name" value="GGDEF"/>
    <property type="match status" value="1"/>
</dbReference>
<dbReference type="PROSITE" id="PS50887">
    <property type="entry name" value="GGDEF"/>
    <property type="match status" value="1"/>
</dbReference>
<evidence type="ECO:0000313" key="5">
    <source>
        <dbReference type="EMBL" id="MBA6412075.1"/>
    </source>
</evidence>
<evidence type="ECO:0000256" key="2">
    <source>
        <dbReference type="ARBA" id="ARBA00012528"/>
    </source>
</evidence>
<reference evidence="5 6" key="1">
    <citation type="submission" date="2020-07" db="EMBL/GenBank/DDBJ databases">
        <title>Halieaceae bacterium, F7430, whole genome shotgun sequencing project.</title>
        <authorList>
            <person name="Jiang S."/>
            <person name="Liu Z.W."/>
            <person name="Du Z.J."/>
        </authorList>
    </citation>
    <scope>NUCLEOTIDE SEQUENCE [LARGE SCALE GENOMIC DNA]</scope>
    <source>
        <strain evidence="5 6">F7430</strain>
    </source>
</reference>
<keyword evidence="3" id="KW-0472">Membrane</keyword>
<dbReference type="EC" id="2.7.7.65" evidence="2"/>
<name>A0A7W2TUF6_9GAMM</name>
<evidence type="ECO:0000313" key="6">
    <source>
        <dbReference type="Proteomes" id="UP000539350"/>
    </source>
</evidence>
<keyword evidence="3" id="KW-1133">Transmembrane helix</keyword>
<dbReference type="InterPro" id="IPR043128">
    <property type="entry name" value="Rev_trsase/Diguanyl_cyclase"/>
</dbReference>
<dbReference type="GO" id="GO:0005886">
    <property type="term" value="C:plasma membrane"/>
    <property type="evidence" value="ECO:0007669"/>
    <property type="project" value="TreeGrafter"/>
</dbReference>
<dbReference type="PANTHER" id="PTHR45138:SF26">
    <property type="entry name" value="DIGUANYLATE CYCLASE"/>
    <property type="match status" value="1"/>
</dbReference>
<dbReference type="Pfam" id="PF00990">
    <property type="entry name" value="GGDEF"/>
    <property type="match status" value="1"/>
</dbReference>
<dbReference type="EMBL" id="JACFXU010000013">
    <property type="protein sequence ID" value="MBA6412075.1"/>
    <property type="molecule type" value="Genomic_DNA"/>
</dbReference>
<evidence type="ECO:0000256" key="3">
    <source>
        <dbReference type="SAM" id="Phobius"/>
    </source>
</evidence>